<keyword evidence="2" id="KW-0694">RNA-binding</keyword>
<keyword evidence="3 8" id="KW-0689">Ribosomal protein</keyword>
<evidence type="ECO:0000256" key="1">
    <source>
        <dbReference type="ARBA" id="ARBA00022730"/>
    </source>
</evidence>
<comment type="caution">
    <text evidence="8">The sequence shown here is derived from an EMBL/GenBank/DDBJ whole genome shotgun (WGS) entry which is preliminary data.</text>
</comment>
<dbReference type="Proteomes" id="UP000315217">
    <property type="component" value="Unassembled WGS sequence"/>
</dbReference>
<evidence type="ECO:0000256" key="6">
    <source>
        <dbReference type="ARBA" id="ARBA00035343"/>
    </source>
</evidence>
<evidence type="ECO:0000256" key="7">
    <source>
        <dbReference type="SAM" id="MobiDB-lite"/>
    </source>
</evidence>
<dbReference type="EMBL" id="VBAI01000150">
    <property type="protein sequence ID" value="TMJ09739.1"/>
    <property type="molecule type" value="Genomic_DNA"/>
</dbReference>
<organism evidence="8 9">
    <name type="scientific">Candidatus Segetimicrobium genomatis</name>
    <dbReference type="NCBI Taxonomy" id="2569760"/>
    <lineage>
        <taxon>Bacteria</taxon>
        <taxon>Bacillati</taxon>
        <taxon>Candidatus Sysuimicrobiota</taxon>
        <taxon>Candidatus Sysuimicrobiia</taxon>
        <taxon>Candidatus Sysuimicrobiales</taxon>
        <taxon>Candidatus Segetimicrobiaceae</taxon>
        <taxon>Candidatus Segetimicrobium</taxon>
    </lineage>
</organism>
<evidence type="ECO:0000256" key="4">
    <source>
        <dbReference type="ARBA" id="ARBA00023274"/>
    </source>
</evidence>
<dbReference type="InterPro" id="IPR002583">
    <property type="entry name" value="Ribosomal_bS20"/>
</dbReference>
<proteinExistence type="predicted"/>
<dbReference type="GO" id="GO:0003735">
    <property type="term" value="F:structural constituent of ribosome"/>
    <property type="evidence" value="ECO:0007669"/>
    <property type="project" value="InterPro"/>
</dbReference>
<feature type="region of interest" description="Disordered" evidence="7">
    <location>
        <begin position="1"/>
        <end position="23"/>
    </location>
</feature>
<evidence type="ECO:0000256" key="3">
    <source>
        <dbReference type="ARBA" id="ARBA00022980"/>
    </source>
</evidence>
<dbReference type="Gene3D" id="1.20.58.110">
    <property type="entry name" value="Ribosomal protein S20"/>
    <property type="match status" value="1"/>
</dbReference>
<dbReference type="Pfam" id="PF01649">
    <property type="entry name" value="Ribosomal_S20p"/>
    <property type="match status" value="1"/>
</dbReference>
<keyword evidence="1" id="KW-0699">rRNA-binding</keyword>
<name>A0A537LNZ5_9BACT</name>
<dbReference type="NCBIfam" id="TIGR00029">
    <property type="entry name" value="S20"/>
    <property type="match status" value="1"/>
</dbReference>
<feature type="non-terminal residue" evidence="8">
    <location>
        <position position="66"/>
    </location>
</feature>
<dbReference type="GO" id="GO:0019843">
    <property type="term" value="F:rRNA binding"/>
    <property type="evidence" value="ECO:0007669"/>
    <property type="project" value="UniProtKB-KW"/>
</dbReference>
<reference evidence="8 9" key="1">
    <citation type="journal article" date="2019" name="Nat. Microbiol.">
        <title>Mediterranean grassland soil C-N compound turnover is dependent on rainfall and depth, and is mediated by genomically divergent microorganisms.</title>
        <authorList>
            <person name="Diamond S."/>
            <person name="Andeer P.F."/>
            <person name="Li Z."/>
            <person name="Crits-Christoph A."/>
            <person name="Burstein D."/>
            <person name="Anantharaman K."/>
            <person name="Lane K.R."/>
            <person name="Thomas B.C."/>
            <person name="Pan C."/>
            <person name="Northen T.R."/>
            <person name="Banfield J.F."/>
        </authorList>
    </citation>
    <scope>NUCLEOTIDE SEQUENCE [LARGE SCALE GENOMIC DNA]</scope>
    <source>
        <strain evidence="8">NP_1</strain>
    </source>
</reference>
<sequence>MAKRSKSGLKHKRQSERRRLANQAVLSRLKTLTKAARTNPEKLAQAVSELDRAARKGIIHHNTAAR</sequence>
<dbReference type="GO" id="GO:0005840">
    <property type="term" value="C:ribosome"/>
    <property type="evidence" value="ECO:0007669"/>
    <property type="project" value="UniProtKB-KW"/>
</dbReference>
<evidence type="ECO:0000313" key="8">
    <source>
        <dbReference type="EMBL" id="TMJ09739.1"/>
    </source>
</evidence>
<dbReference type="GO" id="GO:0006412">
    <property type="term" value="P:translation"/>
    <property type="evidence" value="ECO:0007669"/>
    <property type="project" value="InterPro"/>
</dbReference>
<evidence type="ECO:0000256" key="5">
    <source>
        <dbReference type="ARBA" id="ARBA00035136"/>
    </source>
</evidence>
<dbReference type="InterPro" id="IPR036510">
    <property type="entry name" value="Ribosomal_bS20_sf"/>
</dbReference>
<dbReference type="AlphaFoldDB" id="A0A537LNZ5"/>
<evidence type="ECO:0000313" key="9">
    <source>
        <dbReference type="Proteomes" id="UP000315217"/>
    </source>
</evidence>
<feature type="compositionally biased region" description="Basic residues" evidence="7">
    <location>
        <begin position="1"/>
        <end position="16"/>
    </location>
</feature>
<protein>
    <recommendedName>
        <fullName evidence="5">Small ribosomal subunit protein bS20</fullName>
    </recommendedName>
    <alternativeName>
        <fullName evidence="6">30S ribosomal protein S20</fullName>
    </alternativeName>
</protein>
<dbReference type="GO" id="GO:1990904">
    <property type="term" value="C:ribonucleoprotein complex"/>
    <property type="evidence" value="ECO:0007669"/>
    <property type="project" value="UniProtKB-KW"/>
</dbReference>
<gene>
    <name evidence="8" type="ORF">E6G98_08685</name>
</gene>
<accession>A0A537LNZ5</accession>
<evidence type="ECO:0000256" key="2">
    <source>
        <dbReference type="ARBA" id="ARBA00022884"/>
    </source>
</evidence>
<keyword evidence="4" id="KW-0687">Ribonucleoprotein</keyword>
<dbReference type="SUPFAM" id="SSF46992">
    <property type="entry name" value="Ribosomal protein S20"/>
    <property type="match status" value="1"/>
</dbReference>